<dbReference type="Proteomes" id="UP000289316">
    <property type="component" value="Unassembled WGS sequence"/>
</dbReference>
<protein>
    <submittedName>
        <fullName evidence="8">Recombinase family protein</fullName>
    </submittedName>
</protein>
<evidence type="ECO:0000256" key="3">
    <source>
        <dbReference type="ARBA" id="ARBA00023172"/>
    </source>
</evidence>
<dbReference type="InterPro" id="IPR006119">
    <property type="entry name" value="Resolv_N"/>
</dbReference>
<dbReference type="PANTHER" id="PTHR30461:SF23">
    <property type="entry name" value="DNA RECOMBINASE-RELATED"/>
    <property type="match status" value="1"/>
</dbReference>
<dbReference type="PANTHER" id="PTHR30461">
    <property type="entry name" value="DNA-INVERTASE FROM LAMBDOID PROPHAGE"/>
    <property type="match status" value="1"/>
</dbReference>
<comment type="caution">
    <text evidence="8">The sequence shown here is derived from an EMBL/GenBank/DDBJ whole genome shotgun (WGS) entry which is preliminary data.</text>
</comment>
<dbReference type="GO" id="GO:0000150">
    <property type="term" value="F:DNA strand exchange activity"/>
    <property type="evidence" value="ECO:0007669"/>
    <property type="project" value="InterPro"/>
</dbReference>
<dbReference type="Gene3D" id="3.90.1750.20">
    <property type="entry name" value="Putative Large Serine Recombinase, Chain B, Domain 2"/>
    <property type="match status" value="1"/>
</dbReference>
<evidence type="ECO:0000256" key="5">
    <source>
        <dbReference type="PROSITE-ProRule" id="PRU10137"/>
    </source>
</evidence>
<feature type="active site" description="O-(5'-phospho-DNA)-serine intermediate" evidence="4 5">
    <location>
        <position position="10"/>
    </location>
</feature>
<keyword evidence="1" id="KW-0229">DNA integration</keyword>
<dbReference type="InterPro" id="IPR011109">
    <property type="entry name" value="DNA_bind_recombinase_dom"/>
</dbReference>
<dbReference type="SMART" id="SM00857">
    <property type="entry name" value="Resolvase"/>
    <property type="match status" value="1"/>
</dbReference>
<gene>
    <name evidence="8" type="ORF">D6C19_08585</name>
</gene>
<sequence>MKVALYLRVSTLEQAESGYSLEEQEDKLRKYCEARDWDVVHVYRDPGFSGSSLDRPSISQMLADVKAGIFEGVLVYKLDRLSRSQKDTLYIIEDVFNKYNVSFISMSENFDTSTPFGKAMIGILSVFAQLEREQIKERMQMGKVGRAKAGKAMNWSNVPFGYRYDSVNDTYDIDEFQAAIVKRIFADYLAGKPITKIHNELNEEGHLGKKVPWSHRTIRQILDNQTYTGVNVFKGEIYPALHKPIIDAETFERTKREISRRQQVYAESGNPRPFQSQYMLSGLIRCGYCGAIYIILTRGGKHETPYHIYRCESIARRSATNIHRDHCPAERSYKRLELEKIVVDEIRNLQVNPDLIDKYKVETFDPEPLKKELERIRSQQDKLVDLYLNSGSLPLDKLQEKSDELERQRKKIEQQINSTPTPTLSVDEAKKILDTDDVTKLEYDRQKVIVRQLVSGITITNDDFKIKWSFSL</sequence>
<reference evidence="8 9" key="1">
    <citation type="submission" date="2018-09" db="EMBL/GenBank/DDBJ databases">
        <title>Murine metabolic-syndrome-specific gut microbial biobank.</title>
        <authorList>
            <person name="Liu C."/>
        </authorList>
    </citation>
    <scope>NUCLEOTIDE SEQUENCE [LARGE SCALE GENOMIC DNA]</scope>
    <source>
        <strain evidence="8 9">C-30</strain>
    </source>
</reference>
<dbReference type="InterPro" id="IPR050639">
    <property type="entry name" value="SSR_resolvase"/>
</dbReference>
<dbReference type="PROSITE" id="PS00397">
    <property type="entry name" value="RECOMBINASES_1"/>
    <property type="match status" value="1"/>
</dbReference>
<evidence type="ECO:0000259" key="6">
    <source>
        <dbReference type="PROSITE" id="PS51736"/>
    </source>
</evidence>
<keyword evidence="3" id="KW-0233">DNA recombination</keyword>
<evidence type="ECO:0000313" key="8">
    <source>
        <dbReference type="EMBL" id="RXV70518.1"/>
    </source>
</evidence>
<dbReference type="OrthoDB" id="9811097at2"/>
<dbReference type="PROSITE" id="PS51737">
    <property type="entry name" value="RECOMBINASE_DNA_BIND"/>
    <property type="match status" value="1"/>
</dbReference>
<evidence type="ECO:0000256" key="1">
    <source>
        <dbReference type="ARBA" id="ARBA00022908"/>
    </source>
</evidence>
<keyword evidence="2" id="KW-0238">DNA-binding</keyword>
<accession>A0A4Q2ALN4</accession>
<evidence type="ECO:0000313" key="9">
    <source>
        <dbReference type="Proteomes" id="UP000289316"/>
    </source>
</evidence>
<dbReference type="EMBL" id="QZFR01000069">
    <property type="protein sequence ID" value="RXV70518.1"/>
    <property type="molecule type" value="Genomic_DNA"/>
</dbReference>
<dbReference type="AlphaFoldDB" id="A0A4Q2ALN4"/>
<dbReference type="InterPro" id="IPR036162">
    <property type="entry name" value="Resolvase-like_N_sf"/>
</dbReference>
<dbReference type="CDD" id="cd00338">
    <property type="entry name" value="Ser_Recombinase"/>
    <property type="match status" value="1"/>
</dbReference>
<evidence type="ECO:0000256" key="2">
    <source>
        <dbReference type="ARBA" id="ARBA00023125"/>
    </source>
</evidence>
<feature type="domain" description="Recombinase" evidence="7">
    <location>
        <begin position="159"/>
        <end position="264"/>
    </location>
</feature>
<dbReference type="Gene3D" id="3.40.50.1390">
    <property type="entry name" value="Resolvase, N-terminal catalytic domain"/>
    <property type="match status" value="1"/>
</dbReference>
<proteinExistence type="predicted"/>
<dbReference type="InterPro" id="IPR038109">
    <property type="entry name" value="DNA_bind_recomb_sf"/>
</dbReference>
<organism evidence="8 9">
    <name type="scientific">Ligilactobacillus murinus</name>
    <dbReference type="NCBI Taxonomy" id="1622"/>
    <lineage>
        <taxon>Bacteria</taxon>
        <taxon>Bacillati</taxon>
        <taxon>Bacillota</taxon>
        <taxon>Bacilli</taxon>
        <taxon>Lactobacillales</taxon>
        <taxon>Lactobacillaceae</taxon>
        <taxon>Ligilactobacillus</taxon>
    </lineage>
</organism>
<dbReference type="PROSITE" id="PS51736">
    <property type="entry name" value="RECOMBINASES_3"/>
    <property type="match status" value="1"/>
</dbReference>
<evidence type="ECO:0000256" key="4">
    <source>
        <dbReference type="PIRSR" id="PIRSR606118-50"/>
    </source>
</evidence>
<feature type="domain" description="Resolvase/invertase-type recombinase catalytic" evidence="6">
    <location>
        <begin position="2"/>
        <end position="150"/>
    </location>
</feature>
<evidence type="ECO:0000259" key="7">
    <source>
        <dbReference type="PROSITE" id="PS51737"/>
    </source>
</evidence>
<dbReference type="RefSeq" id="WP_119448345.1">
    <property type="nucleotide sequence ID" value="NZ_JAASIZ010000043.1"/>
</dbReference>
<dbReference type="Pfam" id="PF07508">
    <property type="entry name" value="Recombinase"/>
    <property type="match status" value="1"/>
</dbReference>
<dbReference type="GO" id="GO:0015074">
    <property type="term" value="P:DNA integration"/>
    <property type="evidence" value="ECO:0007669"/>
    <property type="project" value="UniProtKB-KW"/>
</dbReference>
<dbReference type="GO" id="GO:0003677">
    <property type="term" value="F:DNA binding"/>
    <property type="evidence" value="ECO:0007669"/>
    <property type="project" value="UniProtKB-KW"/>
</dbReference>
<dbReference type="InterPro" id="IPR025827">
    <property type="entry name" value="Zn_ribbon_recom_dom"/>
</dbReference>
<dbReference type="Pfam" id="PF13408">
    <property type="entry name" value="Zn_ribbon_recom"/>
    <property type="match status" value="1"/>
</dbReference>
<dbReference type="SUPFAM" id="SSF53041">
    <property type="entry name" value="Resolvase-like"/>
    <property type="match status" value="1"/>
</dbReference>
<dbReference type="InterPro" id="IPR006118">
    <property type="entry name" value="Recombinase_CS"/>
</dbReference>
<name>A0A4Q2ALN4_9LACO</name>
<dbReference type="Pfam" id="PF00239">
    <property type="entry name" value="Resolvase"/>
    <property type="match status" value="1"/>
</dbReference>